<dbReference type="PATRIC" id="fig|1280949.3.peg.1891"/>
<dbReference type="EMBL" id="ARYH01000001">
    <property type="protein sequence ID" value="KCZ85864.1"/>
    <property type="molecule type" value="Genomic_DNA"/>
</dbReference>
<evidence type="ECO:0000313" key="2">
    <source>
        <dbReference type="Proteomes" id="UP000027446"/>
    </source>
</evidence>
<protein>
    <recommendedName>
        <fullName evidence="3">DUF3168 domain-containing protein</fullName>
    </recommendedName>
</protein>
<dbReference type="RefSeq" id="WP_035570672.1">
    <property type="nucleotide sequence ID" value="NZ_ARYH01000001.1"/>
</dbReference>
<comment type="caution">
    <text evidence="1">The sequence shown here is derived from an EMBL/GenBank/DDBJ whole genome shotgun (WGS) entry which is preliminary data.</text>
</comment>
<dbReference type="AlphaFoldDB" id="A0A069E7B3"/>
<name>A0A069E7B3_9PROT</name>
<reference evidence="1 2" key="1">
    <citation type="journal article" date="2014" name="Antonie Van Leeuwenhoek">
        <title>Hyphomonas beringensis sp. nov. and Hyphomonas chukchiensis sp. nov., isolated from surface seawater of the Bering Sea and Chukchi Sea.</title>
        <authorList>
            <person name="Li C."/>
            <person name="Lai Q."/>
            <person name="Li G."/>
            <person name="Dong C."/>
            <person name="Wang J."/>
            <person name="Liao Y."/>
            <person name="Shao Z."/>
        </authorList>
    </citation>
    <scope>NUCLEOTIDE SEQUENCE [LARGE SCALE GENOMIC DNA]</scope>
    <source>
        <strain evidence="1 2">MHS-3</strain>
    </source>
</reference>
<dbReference type="Pfam" id="PF11367">
    <property type="entry name" value="Tail_completion_gp17"/>
    <property type="match status" value="1"/>
</dbReference>
<keyword evidence="2" id="KW-1185">Reference proteome</keyword>
<accession>A0A069E7B3</accession>
<dbReference type="eggNOG" id="ENOG5033F8C">
    <property type="taxonomic scope" value="Bacteria"/>
</dbReference>
<proteinExistence type="predicted"/>
<gene>
    <name evidence="1" type="ORF">HAD_09265</name>
</gene>
<dbReference type="Gene3D" id="3.30.2000.30">
    <property type="match status" value="1"/>
</dbReference>
<sequence>MNGRAEEAVQAALMALLRRDADVKSVFGTPARVLDAESEEPLYPYALIDRHETSPAGASLVDGLEHRITLACYSRDYGVRGAKECLSALRAAVERADWAVEGQHVVLSQVIFADAMRTADKRAFRGVVRIRIITEEAA</sequence>
<evidence type="ECO:0000313" key="1">
    <source>
        <dbReference type="EMBL" id="KCZ85864.1"/>
    </source>
</evidence>
<dbReference type="Proteomes" id="UP000027446">
    <property type="component" value="Unassembled WGS sequence"/>
</dbReference>
<evidence type="ECO:0008006" key="3">
    <source>
        <dbReference type="Google" id="ProtNLM"/>
    </source>
</evidence>
<dbReference type="InterPro" id="IPR021508">
    <property type="entry name" value="Gp17-like"/>
</dbReference>
<organism evidence="1 2">
    <name type="scientific">Hyphomonas adhaerens MHS-3</name>
    <dbReference type="NCBI Taxonomy" id="1280949"/>
    <lineage>
        <taxon>Bacteria</taxon>
        <taxon>Pseudomonadati</taxon>
        <taxon>Pseudomonadota</taxon>
        <taxon>Alphaproteobacteria</taxon>
        <taxon>Hyphomonadales</taxon>
        <taxon>Hyphomonadaceae</taxon>
        <taxon>Hyphomonas</taxon>
    </lineage>
</organism>
<dbReference type="OrthoDB" id="7630456at2"/>
<dbReference type="STRING" id="1280949.HAD_09265"/>
<dbReference type="InterPro" id="IPR053745">
    <property type="entry name" value="Viral_Tail_Comp_sf"/>
</dbReference>